<sequence length="106" mass="12387">MKVNEDAVPKIEEQVELYQELLEVLKKENQLLTEDKDVSDLQEQKREIKDEIADINTELNVKFTISQGDKLRVIMNSDSEKLNQLKPTLEEVYELEQKNQQALNAK</sequence>
<dbReference type="HOGENOM" id="CLU_176010_0_0_9"/>
<evidence type="ECO:0000313" key="2">
    <source>
        <dbReference type="EMBL" id="ADL11813.1"/>
    </source>
</evidence>
<protein>
    <submittedName>
        <fullName evidence="2">Uncharacterized protein</fullName>
    </submittedName>
</protein>
<keyword evidence="1" id="KW-0175">Coiled coil</keyword>
<dbReference type="EMBL" id="CP002105">
    <property type="protein sequence ID" value="ADL11813.1"/>
    <property type="molecule type" value="Genomic_DNA"/>
</dbReference>
<feature type="coiled-coil region" evidence="1">
    <location>
        <begin position="8"/>
        <end position="58"/>
    </location>
</feature>
<dbReference type="KEGG" id="aar:Acear_0263"/>
<reference evidence="2 3" key="1">
    <citation type="journal article" date="2010" name="Stand. Genomic Sci.">
        <title>Complete genome sequence of Acetohalobium arabaticum type strain (Z-7288).</title>
        <authorList>
            <person name="Sikorski J."/>
            <person name="Lapidus A."/>
            <person name="Chertkov O."/>
            <person name="Lucas S."/>
            <person name="Copeland A."/>
            <person name="Glavina Del Rio T."/>
            <person name="Nolan M."/>
            <person name="Tice H."/>
            <person name="Cheng J.F."/>
            <person name="Han C."/>
            <person name="Brambilla E."/>
            <person name="Pitluck S."/>
            <person name="Liolios K."/>
            <person name="Ivanova N."/>
            <person name="Mavromatis K."/>
            <person name="Mikhailova N."/>
            <person name="Pati A."/>
            <person name="Bruce D."/>
            <person name="Detter C."/>
            <person name="Tapia R."/>
            <person name="Goodwin L."/>
            <person name="Chen A."/>
            <person name="Palaniappan K."/>
            <person name="Land M."/>
            <person name="Hauser L."/>
            <person name="Chang Y.J."/>
            <person name="Jeffries C.D."/>
            <person name="Rohde M."/>
            <person name="Goker M."/>
            <person name="Spring S."/>
            <person name="Woyke T."/>
            <person name="Bristow J."/>
            <person name="Eisen J.A."/>
            <person name="Markowitz V."/>
            <person name="Hugenholtz P."/>
            <person name="Kyrpides N.C."/>
            <person name="Klenk H.P."/>
        </authorList>
    </citation>
    <scope>NUCLEOTIDE SEQUENCE [LARGE SCALE GENOMIC DNA]</scope>
    <source>
        <strain evidence="3">ATCC 49924 / DSM 5501 / Z-7288</strain>
    </source>
</reference>
<dbReference type="AlphaFoldDB" id="D9QTP9"/>
<evidence type="ECO:0000256" key="1">
    <source>
        <dbReference type="SAM" id="Coils"/>
    </source>
</evidence>
<gene>
    <name evidence="2" type="ordered locus">Acear_0263</name>
</gene>
<dbReference type="Proteomes" id="UP000001661">
    <property type="component" value="Chromosome"/>
</dbReference>
<dbReference type="STRING" id="574087.Acear_0263"/>
<evidence type="ECO:0000313" key="3">
    <source>
        <dbReference type="Proteomes" id="UP000001661"/>
    </source>
</evidence>
<accession>D9QTP9</accession>
<dbReference type="RefSeq" id="WP_013277259.1">
    <property type="nucleotide sequence ID" value="NC_014378.1"/>
</dbReference>
<organism evidence="2 3">
    <name type="scientific">Acetohalobium arabaticum (strain ATCC 49924 / DSM 5501 / Z-7288)</name>
    <dbReference type="NCBI Taxonomy" id="574087"/>
    <lineage>
        <taxon>Bacteria</taxon>
        <taxon>Bacillati</taxon>
        <taxon>Bacillota</taxon>
        <taxon>Clostridia</taxon>
        <taxon>Halanaerobiales</taxon>
        <taxon>Halobacteroidaceae</taxon>
        <taxon>Acetohalobium</taxon>
    </lineage>
</organism>
<name>D9QTP9_ACEAZ</name>
<keyword evidence="3" id="KW-1185">Reference proteome</keyword>
<proteinExistence type="predicted"/>